<protein>
    <recommendedName>
        <fullName evidence="4 13">Tetraacyldisaccharide 4'-kinase</fullName>
        <ecNumber evidence="3 13">2.7.1.130</ecNumber>
    </recommendedName>
    <alternativeName>
        <fullName evidence="12 13">Lipid A 4'-kinase</fullName>
    </alternativeName>
</protein>
<comment type="function">
    <text evidence="1 13">Transfers the gamma-phosphate of ATP to the 4'-position of a tetraacyldisaccharide 1-phosphate intermediate (termed DS-1-P) to form tetraacyldisaccharide 1,4'-bis-phosphate (lipid IVA).</text>
</comment>
<dbReference type="RefSeq" id="WP_131775986.1">
    <property type="nucleotide sequence ID" value="NZ_BMOB01000002.1"/>
</dbReference>
<reference evidence="15" key="1">
    <citation type="journal article" date="2014" name="Int. J. Syst. Evol. Microbiol.">
        <title>Complete genome sequence of Corynebacterium casei LMG S-19264T (=DSM 44701T), isolated from a smear-ripened cheese.</title>
        <authorList>
            <consortium name="US DOE Joint Genome Institute (JGI-PGF)"/>
            <person name="Walter F."/>
            <person name="Albersmeier A."/>
            <person name="Kalinowski J."/>
            <person name="Ruckert C."/>
        </authorList>
    </citation>
    <scope>NUCLEOTIDE SEQUENCE</scope>
    <source>
        <strain evidence="15">JCM 13919</strain>
    </source>
</reference>
<organism evidence="15 16">
    <name type="scientific">Legionella impletisoli</name>
    <dbReference type="NCBI Taxonomy" id="343510"/>
    <lineage>
        <taxon>Bacteria</taxon>
        <taxon>Pseudomonadati</taxon>
        <taxon>Pseudomonadota</taxon>
        <taxon>Gammaproteobacteria</taxon>
        <taxon>Legionellales</taxon>
        <taxon>Legionellaceae</taxon>
        <taxon>Legionella</taxon>
    </lineage>
</organism>
<keyword evidence="16" id="KW-1185">Reference proteome</keyword>
<proteinExistence type="inferred from homology"/>
<dbReference type="SUPFAM" id="SSF52540">
    <property type="entry name" value="P-loop containing nucleoside triphosphate hydrolases"/>
    <property type="match status" value="1"/>
</dbReference>
<evidence type="ECO:0000256" key="6">
    <source>
        <dbReference type="ARBA" id="ARBA00022556"/>
    </source>
</evidence>
<dbReference type="GO" id="GO:0005886">
    <property type="term" value="C:plasma membrane"/>
    <property type="evidence" value="ECO:0007669"/>
    <property type="project" value="TreeGrafter"/>
</dbReference>
<keyword evidence="6 13" id="KW-0441">Lipid A biosynthesis</keyword>
<dbReference type="Pfam" id="PF02606">
    <property type="entry name" value="LpxK"/>
    <property type="match status" value="1"/>
</dbReference>
<dbReference type="EC" id="2.7.1.130" evidence="3 13"/>
<gene>
    <name evidence="13 15" type="primary">lpxK</name>
    <name evidence="15" type="ORF">GCM10007966_04810</name>
</gene>
<dbReference type="GO" id="GO:0009245">
    <property type="term" value="P:lipid A biosynthetic process"/>
    <property type="evidence" value="ECO:0007669"/>
    <property type="project" value="UniProtKB-UniRule"/>
</dbReference>
<keyword evidence="10 13" id="KW-0067">ATP-binding</keyword>
<evidence type="ECO:0000256" key="1">
    <source>
        <dbReference type="ARBA" id="ARBA00002274"/>
    </source>
</evidence>
<evidence type="ECO:0000256" key="10">
    <source>
        <dbReference type="ARBA" id="ARBA00022840"/>
    </source>
</evidence>
<dbReference type="GO" id="GO:0009244">
    <property type="term" value="P:lipopolysaccharide core region biosynthetic process"/>
    <property type="evidence" value="ECO:0007669"/>
    <property type="project" value="TreeGrafter"/>
</dbReference>
<dbReference type="PANTHER" id="PTHR42724:SF1">
    <property type="entry name" value="TETRAACYLDISACCHARIDE 4'-KINASE, MITOCHONDRIAL-RELATED"/>
    <property type="match status" value="1"/>
</dbReference>
<evidence type="ECO:0000313" key="15">
    <source>
        <dbReference type="EMBL" id="GGI79312.1"/>
    </source>
</evidence>
<comment type="catalytic activity">
    <reaction evidence="13">
        <text>a lipid A disaccharide + ATP = a lipid IVA + ADP + H(+)</text>
        <dbReference type="Rhea" id="RHEA:67840"/>
        <dbReference type="ChEBI" id="CHEBI:15378"/>
        <dbReference type="ChEBI" id="CHEBI:30616"/>
        <dbReference type="ChEBI" id="CHEBI:176343"/>
        <dbReference type="ChEBI" id="CHEBI:176425"/>
        <dbReference type="ChEBI" id="CHEBI:456216"/>
        <dbReference type="EC" id="2.7.1.130"/>
    </reaction>
</comment>
<evidence type="ECO:0000256" key="7">
    <source>
        <dbReference type="ARBA" id="ARBA00022679"/>
    </source>
</evidence>
<dbReference type="InterPro" id="IPR027417">
    <property type="entry name" value="P-loop_NTPase"/>
</dbReference>
<dbReference type="EMBL" id="BMOB01000002">
    <property type="protein sequence ID" value="GGI79312.1"/>
    <property type="molecule type" value="Genomic_DNA"/>
</dbReference>
<evidence type="ECO:0000256" key="4">
    <source>
        <dbReference type="ARBA" id="ARBA00016436"/>
    </source>
</evidence>
<keyword evidence="7 13" id="KW-0808">Transferase</keyword>
<dbReference type="InterPro" id="IPR003758">
    <property type="entry name" value="LpxK"/>
</dbReference>
<keyword evidence="14" id="KW-1133">Transmembrane helix</keyword>
<dbReference type="PANTHER" id="PTHR42724">
    <property type="entry name" value="TETRAACYLDISACCHARIDE 4'-KINASE"/>
    <property type="match status" value="1"/>
</dbReference>
<evidence type="ECO:0000256" key="3">
    <source>
        <dbReference type="ARBA" id="ARBA00012071"/>
    </source>
</evidence>
<comment type="pathway">
    <text evidence="2 13">Glycolipid biosynthesis; lipid IV(A) biosynthesis; lipid IV(A) from (3R)-3-hydroxytetradecanoyl-[acyl-carrier-protein] and UDP-N-acetyl-alpha-D-glucosamine: step 6/6.</text>
</comment>
<comment type="similarity">
    <text evidence="13">Belongs to the LpxK family.</text>
</comment>
<keyword evidence="8 13" id="KW-0547">Nucleotide-binding</keyword>
<evidence type="ECO:0000256" key="13">
    <source>
        <dbReference type="HAMAP-Rule" id="MF_00409"/>
    </source>
</evidence>
<keyword evidence="9 13" id="KW-0418">Kinase</keyword>
<reference evidence="15" key="2">
    <citation type="submission" date="2020-09" db="EMBL/GenBank/DDBJ databases">
        <authorList>
            <person name="Sun Q."/>
            <person name="Ohkuma M."/>
        </authorList>
    </citation>
    <scope>NUCLEOTIDE SEQUENCE</scope>
    <source>
        <strain evidence="15">JCM 13919</strain>
    </source>
</reference>
<comment type="caution">
    <text evidence="15">The sequence shown here is derived from an EMBL/GenBank/DDBJ whole genome shotgun (WGS) entry which is preliminary data.</text>
</comment>
<sequence>MQSFLNTLWYSNHVAWWLLYPFSLAFQVVASLRKWFLCRFKQISSPVPIIVVGNLTVGGVGKTPLVIALANKLRQQGFKVGIVSRGYGAQNKVFPQEVYPESNPSQVGDEPVLIAQRTGCPVVIAPNRVSAVNTLLDKYSCDFIISDDGLQHYRMGRAMEIVVIDGYRGLGNRLCLPAGPLRESPKRLKTADLIVVNGGEWHNAYRMDLMPGEITSLKQGQTLKLTQLKQPVAAFAGIGNPNRFFSLLDALKINYQPYTFPDHYRYESEKLIFSENTMLMTEKDAVKCREFAAENMYFLPVEAHLNEAFWNAFLSFALRNCKETAAPSME</sequence>
<evidence type="ECO:0000256" key="9">
    <source>
        <dbReference type="ARBA" id="ARBA00022777"/>
    </source>
</evidence>
<evidence type="ECO:0000313" key="16">
    <source>
        <dbReference type="Proteomes" id="UP000630149"/>
    </source>
</evidence>
<evidence type="ECO:0000256" key="12">
    <source>
        <dbReference type="ARBA" id="ARBA00029757"/>
    </source>
</evidence>
<evidence type="ECO:0000256" key="2">
    <source>
        <dbReference type="ARBA" id="ARBA00004870"/>
    </source>
</evidence>
<dbReference type="AlphaFoldDB" id="A0A917JNW0"/>
<keyword evidence="11 13" id="KW-0443">Lipid metabolism</keyword>
<dbReference type="Proteomes" id="UP000630149">
    <property type="component" value="Unassembled WGS sequence"/>
</dbReference>
<evidence type="ECO:0000256" key="11">
    <source>
        <dbReference type="ARBA" id="ARBA00023098"/>
    </source>
</evidence>
<keyword evidence="5 13" id="KW-0444">Lipid biosynthesis</keyword>
<name>A0A917JNW0_9GAMM</name>
<evidence type="ECO:0000256" key="5">
    <source>
        <dbReference type="ARBA" id="ARBA00022516"/>
    </source>
</evidence>
<dbReference type="GO" id="GO:0009029">
    <property type="term" value="F:lipid-A 4'-kinase activity"/>
    <property type="evidence" value="ECO:0007669"/>
    <property type="project" value="UniProtKB-UniRule"/>
</dbReference>
<feature type="transmembrane region" description="Helical" evidence="14">
    <location>
        <begin position="14"/>
        <end position="32"/>
    </location>
</feature>
<evidence type="ECO:0000256" key="14">
    <source>
        <dbReference type="SAM" id="Phobius"/>
    </source>
</evidence>
<evidence type="ECO:0000256" key="8">
    <source>
        <dbReference type="ARBA" id="ARBA00022741"/>
    </source>
</evidence>
<keyword evidence="14" id="KW-0812">Transmembrane</keyword>
<dbReference type="NCBIfam" id="TIGR00682">
    <property type="entry name" value="lpxK"/>
    <property type="match status" value="1"/>
</dbReference>
<dbReference type="GO" id="GO:0005524">
    <property type="term" value="F:ATP binding"/>
    <property type="evidence" value="ECO:0007669"/>
    <property type="project" value="UniProtKB-UniRule"/>
</dbReference>
<dbReference type="HAMAP" id="MF_00409">
    <property type="entry name" value="LpxK"/>
    <property type="match status" value="1"/>
</dbReference>
<feature type="binding site" evidence="13">
    <location>
        <begin position="56"/>
        <end position="63"/>
    </location>
    <ligand>
        <name>ATP</name>
        <dbReference type="ChEBI" id="CHEBI:30616"/>
    </ligand>
</feature>
<keyword evidence="14" id="KW-0472">Membrane</keyword>
<dbReference type="OrthoDB" id="9766423at2"/>
<accession>A0A917JNW0</accession>